<evidence type="ECO:0000256" key="2">
    <source>
        <dbReference type="ARBA" id="ARBA00005695"/>
    </source>
</evidence>
<dbReference type="Gene3D" id="3.10.105.10">
    <property type="entry name" value="Dipeptide-binding Protein, Domain 3"/>
    <property type="match status" value="1"/>
</dbReference>
<reference evidence="5 6" key="1">
    <citation type="submission" date="2023-04" db="EMBL/GenBank/DDBJ databases">
        <title>YMD61, complete Genome.</title>
        <authorList>
            <person name="Zhang J."/>
        </authorList>
    </citation>
    <scope>NUCLEOTIDE SEQUENCE [LARGE SCALE GENOMIC DNA]</scope>
    <source>
        <strain evidence="5 6">YMD61</strain>
    </source>
</reference>
<feature type="domain" description="Solute-binding protein family 5" evidence="4">
    <location>
        <begin position="108"/>
        <end position="468"/>
    </location>
</feature>
<dbReference type="InterPro" id="IPR030678">
    <property type="entry name" value="Peptide/Ni-bd"/>
</dbReference>
<dbReference type="PIRSF" id="PIRSF002741">
    <property type="entry name" value="MppA"/>
    <property type="match status" value="1"/>
</dbReference>
<protein>
    <submittedName>
        <fullName evidence="5">ABC transporter substrate-binding protein</fullName>
    </submittedName>
</protein>
<evidence type="ECO:0000256" key="1">
    <source>
        <dbReference type="ARBA" id="ARBA00004418"/>
    </source>
</evidence>
<dbReference type="InterPro" id="IPR006311">
    <property type="entry name" value="TAT_signal"/>
</dbReference>
<evidence type="ECO:0000259" key="4">
    <source>
        <dbReference type="Pfam" id="PF00496"/>
    </source>
</evidence>
<dbReference type="PANTHER" id="PTHR30290">
    <property type="entry name" value="PERIPLASMIC BINDING COMPONENT OF ABC TRANSPORTER"/>
    <property type="match status" value="1"/>
</dbReference>
<dbReference type="Gene3D" id="3.40.190.10">
    <property type="entry name" value="Periplasmic binding protein-like II"/>
    <property type="match status" value="1"/>
</dbReference>
<dbReference type="SUPFAM" id="SSF53850">
    <property type="entry name" value="Periplasmic binding protein-like II"/>
    <property type="match status" value="1"/>
</dbReference>
<comment type="subcellular location">
    <subcellularLocation>
        <location evidence="1">Periplasm</location>
    </subcellularLocation>
</comment>
<sequence length="547" mass="60230">MSDTMLTERSIHPLAEGTARDFREGRLNRREFFATMAAWGVSAAGACALGGLPTPVAAQETPVKGGTLRVAMLVKAFRDPRLFEWTEPANIAACCNEYLVRWDSDFTFQPQLLQSWEASDDAKTYTFNIRQGVTWSNGDPFTADDVIFNLTRWADSSVEGNSFVARLAALMDADGKALLPNAIEKVDDHTIRLNLRQPDIALIANLSDYPAVILHPSYDGSDDPMKALAIGTGPFELVAFETGVRAEVKRRESAWWGGEVHLDGVVWTDYGTDSTAMIAAFSAGEVDANYQTTPDFLDLMEGAGTVNEGIATAQTLVVRLNQKNAPYDDVRVRRALLLAVDNQKVLELGYGNAGLVAANHHVGPMHEDFADIGPAVPDPSQAAALMAEAGQTEHEFDLISQEEEWQAASCDAIAEQMRTAGLKVKRTMLPGATFWNDWDKYPFSASEWAGRPLGVQVYMLAYKSGGPWSETAFSNAEFDTLLDQATSIADAGKRSEVMAKLQQIMVDQGVILQPYWRSVYRSYLPKVKGYGAHQSFRQFMDRVWIEA</sequence>
<gene>
    <name evidence="5" type="ORF">QF092_17760</name>
</gene>
<proteinExistence type="inferred from homology"/>
<keyword evidence="6" id="KW-1185">Reference proteome</keyword>
<dbReference type="EMBL" id="CP124535">
    <property type="protein sequence ID" value="WGV16071.1"/>
    <property type="molecule type" value="Genomic_DNA"/>
</dbReference>
<name>A0ABY8Q7K5_9RHOB</name>
<keyword evidence="3" id="KW-0732">Signal</keyword>
<evidence type="ECO:0000256" key="3">
    <source>
        <dbReference type="ARBA" id="ARBA00022729"/>
    </source>
</evidence>
<dbReference type="Proteomes" id="UP001230978">
    <property type="component" value="Chromosome"/>
</dbReference>
<dbReference type="Gene3D" id="3.90.76.10">
    <property type="entry name" value="Dipeptide-binding Protein, Domain 1"/>
    <property type="match status" value="1"/>
</dbReference>
<dbReference type="RefSeq" id="WP_281466052.1">
    <property type="nucleotide sequence ID" value="NZ_CP124535.1"/>
</dbReference>
<accession>A0ABY8Q7K5</accession>
<evidence type="ECO:0000313" key="6">
    <source>
        <dbReference type="Proteomes" id="UP001230978"/>
    </source>
</evidence>
<dbReference type="InterPro" id="IPR039424">
    <property type="entry name" value="SBP_5"/>
</dbReference>
<evidence type="ECO:0000313" key="5">
    <source>
        <dbReference type="EMBL" id="WGV16071.1"/>
    </source>
</evidence>
<dbReference type="PROSITE" id="PS51318">
    <property type="entry name" value="TAT"/>
    <property type="match status" value="1"/>
</dbReference>
<organism evidence="5 6">
    <name type="scientific">Fuscovulum ytuae</name>
    <dbReference type="NCBI Taxonomy" id="3042299"/>
    <lineage>
        <taxon>Bacteria</taxon>
        <taxon>Pseudomonadati</taxon>
        <taxon>Pseudomonadota</taxon>
        <taxon>Alphaproteobacteria</taxon>
        <taxon>Rhodobacterales</taxon>
        <taxon>Paracoccaceae</taxon>
        <taxon>Fuscovulum</taxon>
    </lineage>
</organism>
<dbReference type="CDD" id="cd08503">
    <property type="entry name" value="PBP2_NikA_DppA_OppA_like_17"/>
    <property type="match status" value="1"/>
</dbReference>
<dbReference type="InterPro" id="IPR000914">
    <property type="entry name" value="SBP_5_dom"/>
</dbReference>
<dbReference type="Pfam" id="PF00496">
    <property type="entry name" value="SBP_bac_5"/>
    <property type="match status" value="1"/>
</dbReference>
<dbReference type="PANTHER" id="PTHR30290:SF38">
    <property type="entry name" value="D,D-DIPEPTIDE-BINDING PERIPLASMIC PROTEIN DDPA-RELATED"/>
    <property type="match status" value="1"/>
</dbReference>
<comment type="similarity">
    <text evidence="2">Belongs to the bacterial solute-binding protein 5 family.</text>
</comment>